<gene>
    <name evidence="1" type="ORF">DYY88_16590</name>
</gene>
<name>A0A4Q7E8T9_9CYAN</name>
<dbReference type="EMBL" id="QVFV01000004">
    <property type="protein sequence ID" value="RZM77261.1"/>
    <property type="molecule type" value="Genomic_DNA"/>
</dbReference>
<evidence type="ECO:0000313" key="2">
    <source>
        <dbReference type="Proteomes" id="UP000292459"/>
    </source>
</evidence>
<dbReference type="AlphaFoldDB" id="A0A4Q7E8T9"/>
<reference evidence="1 2" key="1">
    <citation type="submission" date="2018-11" db="EMBL/GenBank/DDBJ databases">
        <title>Whole genome sequencing of an environmental sample.</title>
        <authorList>
            <person name="Sarangi A.N."/>
            <person name="Singh D."/>
            <person name="Tripathy S."/>
        </authorList>
    </citation>
    <scope>NUCLEOTIDE SEQUENCE [LARGE SCALE GENOMIC DNA]</scope>
    <source>
        <strain evidence="1 2">Lakshadweep</strain>
    </source>
</reference>
<dbReference type="Proteomes" id="UP000292459">
    <property type="component" value="Unassembled WGS sequence"/>
</dbReference>
<accession>A0A4Q7E8T9</accession>
<protein>
    <submittedName>
        <fullName evidence="1">Uncharacterized protein</fullName>
    </submittedName>
</protein>
<sequence>MVSRKPKRDYKHGVVARGEPFISSGGVVTGSQSVIFNQAKARANELYGKSSQIQSERLRGLPTHVEQLQNSIGTRCDGNLTTAHETEVQYMLINSTKKAAFSFPMKIPPIVIVFPRKNQILIMANSDRLRLDFHEFDPSLLNDQVLSWRLTGRLIGNGYLEFDEYREMRNMPLADPSLADSRFGPVSIFFERYLHLGD</sequence>
<organism evidence="1 2">
    <name type="scientific">Leptolyngbya iicbica LK</name>
    <dbReference type="NCBI Taxonomy" id="2294035"/>
    <lineage>
        <taxon>Bacteria</taxon>
        <taxon>Bacillati</taxon>
        <taxon>Cyanobacteriota</taxon>
        <taxon>Cyanophyceae</taxon>
        <taxon>Leptolyngbyales</taxon>
        <taxon>Leptolyngbyaceae</taxon>
        <taxon>Leptolyngbya group</taxon>
        <taxon>Leptolyngbya</taxon>
        <taxon>Leptolyngbya iicbica</taxon>
    </lineage>
</organism>
<keyword evidence="2" id="KW-1185">Reference proteome</keyword>
<comment type="caution">
    <text evidence="1">The sequence shown here is derived from an EMBL/GenBank/DDBJ whole genome shotgun (WGS) entry which is preliminary data.</text>
</comment>
<proteinExistence type="predicted"/>
<evidence type="ECO:0000313" key="1">
    <source>
        <dbReference type="EMBL" id="RZM77261.1"/>
    </source>
</evidence>
<dbReference type="RefSeq" id="WP_130199488.1">
    <property type="nucleotide sequence ID" value="NZ_QVFV01000004.1"/>
</dbReference>